<proteinExistence type="inferred from homology"/>
<dbReference type="InterPro" id="IPR037047">
    <property type="entry name" value="PITH_dom_sf"/>
</dbReference>
<accession>A0A183FFV2</accession>
<evidence type="ECO:0000313" key="3">
    <source>
        <dbReference type="EMBL" id="VDO64593.1"/>
    </source>
</evidence>
<dbReference type="InterPro" id="IPR008979">
    <property type="entry name" value="Galactose-bd-like_sf"/>
</dbReference>
<evidence type="ECO:0000313" key="5">
    <source>
        <dbReference type="WBParaSite" id="HPBE_0000544701-mRNA-1"/>
    </source>
</evidence>
<dbReference type="EMBL" id="UZAH01025472">
    <property type="protein sequence ID" value="VDO64593.1"/>
    <property type="molecule type" value="Genomic_DNA"/>
</dbReference>
<dbReference type="SUPFAM" id="SSF49785">
    <property type="entry name" value="Galactose-binding domain-like"/>
    <property type="match status" value="1"/>
</dbReference>
<evidence type="ECO:0000256" key="1">
    <source>
        <dbReference type="ARBA" id="ARBA00025788"/>
    </source>
</evidence>
<dbReference type="Proteomes" id="UP000050761">
    <property type="component" value="Unassembled WGS sequence"/>
</dbReference>
<dbReference type="InterPro" id="IPR045099">
    <property type="entry name" value="PITH1-like"/>
</dbReference>
<reference evidence="5" key="2">
    <citation type="submission" date="2019-09" db="UniProtKB">
        <authorList>
            <consortium name="WormBaseParasite"/>
        </authorList>
    </citation>
    <scope>IDENTIFICATION</scope>
</reference>
<accession>A0A3P7YIS9</accession>
<feature type="domain" description="PITH" evidence="2">
    <location>
        <begin position="1"/>
        <end position="151"/>
    </location>
</feature>
<dbReference type="GO" id="GO:0005737">
    <property type="term" value="C:cytoplasm"/>
    <property type="evidence" value="ECO:0007669"/>
    <property type="project" value="UniProtKB-ARBA"/>
</dbReference>
<evidence type="ECO:0000259" key="2">
    <source>
        <dbReference type="PROSITE" id="PS51532"/>
    </source>
</evidence>
<name>A0A183FFV2_HELPZ</name>
<dbReference type="AlphaFoldDB" id="A0A183FFV2"/>
<dbReference type="PROSITE" id="PS51532">
    <property type="entry name" value="PITH"/>
    <property type="match status" value="1"/>
</dbReference>
<dbReference type="InterPro" id="IPR010400">
    <property type="entry name" value="PITH_dom"/>
</dbReference>
<keyword evidence="4" id="KW-1185">Reference proteome</keyword>
<protein>
    <submittedName>
        <fullName evidence="5">PITH domain-containing protein</fullName>
    </submittedName>
</protein>
<dbReference type="WBParaSite" id="HPBE_0000544701-mRNA-1">
    <property type="protein sequence ID" value="HPBE_0000544701-mRNA-1"/>
    <property type="gene ID" value="HPBE_0000544701"/>
</dbReference>
<organism evidence="4 5">
    <name type="scientific">Heligmosomoides polygyrus</name>
    <name type="common">Parasitic roundworm</name>
    <dbReference type="NCBI Taxonomy" id="6339"/>
    <lineage>
        <taxon>Eukaryota</taxon>
        <taxon>Metazoa</taxon>
        <taxon>Ecdysozoa</taxon>
        <taxon>Nematoda</taxon>
        <taxon>Chromadorea</taxon>
        <taxon>Rhabditida</taxon>
        <taxon>Rhabditina</taxon>
        <taxon>Rhabditomorpha</taxon>
        <taxon>Strongyloidea</taxon>
        <taxon>Heligmosomidae</taxon>
        <taxon>Heligmosomoides</taxon>
    </lineage>
</organism>
<dbReference type="Gene3D" id="2.60.120.470">
    <property type="entry name" value="PITH domain"/>
    <property type="match status" value="1"/>
</dbReference>
<dbReference type="OrthoDB" id="2635at2759"/>
<dbReference type="PANTHER" id="PTHR12175">
    <property type="entry name" value="AD039 HT014 THIOREDOXIN FAMILY TRP26"/>
    <property type="match status" value="1"/>
</dbReference>
<dbReference type="PANTHER" id="PTHR12175:SF1">
    <property type="entry name" value="PITH DOMAIN-CONTAINING PROTEIN 1"/>
    <property type="match status" value="1"/>
</dbReference>
<evidence type="ECO:0000313" key="4">
    <source>
        <dbReference type="Proteomes" id="UP000050761"/>
    </source>
</evidence>
<gene>
    <name evidence="3" type="ORF">HPBE_LOCUS5448</name>
</gene>
<dbReference type="Pfam" id="PF06201">
    <property type="entry name" value="PITH"/>
    <property type="match status" value="1"/>
</dbReference>
<dbReference type="GO" id="GO:0005634">
    <property type="term" value="C:nucleus"/>
    <property type="evidence" value="ECO:0007669"/>
    <property type="project" value="TreeGrafter"/>
</dbReference>
<comment type="similarity">
    <text evidence="1">Belongs to the PITHD1 family.</text>
</comment>
<sequence>MKIVCLLKLRCSPVFRRLSLHSRTDFVESDCDEELLFNIPFTGQVRISGLSVIGDEDESHPARIRLFKDRPVMSFDDCSIEADQEIDLKQDPCGVVDYPLKAAKFGTLSHLSIHVQRNFGAEQTRINYIGLRGEYQADFRQQVQYIDFVQENNKQ</sequence>
<reference evidence="3 4" key="1">
    <citation type="submission" date="2018-11" db="EMBL/GenBank/DDBJ databases">
        <authorList>
            <consortium name="Pathogen Informatics"/>
        </authorList>
    </citation>
    <scope>NUCLEOTIDE SEQUENCE [LARGE SCALE GENOMIC DNA]</scope>
</reference>